<evidence type="ECO:0000313" key="2">
    <source>
        <dbReference type="EMBL" id="TDG97581.1"/>
    </source>
</evidence>
<protein>
    <recommendedName>
        <fullName evidence="4">Secreted protein</fullName>
    </recommendedName>
</protein>
<reference evidence="2 3" key="1">
    <citation type="submission" date="2019-01" db="EMBL/GenBank/DDBJ databases">
        <title>A chromosome-scale genome assembly of the yellow perch, Perca flavescens.</title>
        <authorList>
            <person name="Feron R."/>
            <person name="Morvezen R."/>
            <person name="Bestin A."/>
            <person name="Haffray P."/>
            <person name="Klopp C."/>
            <person name="Zahm M."/>
            <person name="Cabau C."/>
            <person name="Roques C."/>
            <person name="Donnadieu C."/>
            <person name="Bouchez O."/>
            <person name="Christie M."/>
            <person name="Larson W."/>
            <person name="Guiguen Y."/>
        </authorList>
    </citation>
    <scope>NUCLEOTIDE SEQUENCE [LARGE SCALE GENOMIC DNA]</scope>
    <source>
        <strain evidence="2">YP-PL-M2</strain>
        <tissue evidence="2">Blood</tissue>
    </source>
</reference>
<keyword evidence="1" id="KW-0732">Signal</keyword>
<evidence type="ECO:0000256" key="1">
    <source>
        <dbReference type="SAM" id="SignalP"/>
    </source>
</evidence>
<proteinExistence type="predicted"/>
<dbReference type="Proteomes" id="UP000295070">
    <property type="component" value="Chromosome 22"/>
</dbReference>
<gene>
    <name evidence="2" type="ORF">EPR50_G00227140</name>
</gene>
<feature type="chain" id="PRO_5019752890" description="Secreted protein" evidence="1">
    <location>
        <begin position="23"/>
        <end position="84"/>
    </location>
</feature>
<keyword evidence="3" id="KW-1185">Reference proteome</keyword>
<name>A0A484C1Q3_PERFV</name>
<evidence type="ECO:0008006" key="4">
    <source>
        <dbReference type="Google" id="ProtNLM"/>
    </source>
</evidence>
<organism evidence="2 3">
    <name type="scientific">Perca flavescens</name>
    <name type="common">American yellow perch</name>
    <name type="synonym">Morone flavescens</name>
    <dbReference type="NCBI Taxonomy" id="8167"/>
    <lineage>
        <taxon>Eukaryota</taxon>
        <taxon>Metazoa</taxon>
        <taxon>Chordata</taxon>
        <taxon>Craniata</taxon>
        <taxon>Vertebrata</taxon>
        <taxon>Euteleostomi</taxon>
        <taxon>Actinopterygii</taxon>
        <taxon>Neopterygii</taxon>
        <taxon>Teleostei</taxon>
        <taxon>Neoteleostei</taxon>
        <taxon>Acanthomorphata</taxon>
        <taxon>Eupercaria</taxon>
        <taxon>Perciformes</taxon>
        <taxon>Percoidei</taxon>
        <taxon>Percidae</taxon>
        <taxon>Percinae</taxon>
        <taxon>Perca</taxon>
    </lineage>
</organism>
<evidence type="ECO:0000313" key="3">
    <source>
        <dbReference type="Proteomes" id="UP000295070"/>
    </source>
</evidence>
<accession>A0A484C1Q3</accession>
<sequence length="84" mass="9388">MKADVLTCLALAAASLFAVVTCGRGSGRRRHKEVFLGEKSKFQFGGRIDYKLKRQDSTKTLLIKSEQLLRIEEHDFAMRPGFGG</sequence>
<dbReference type="AlphaFoldDB" id="A0A484C1Q3"/>
<dbReference type="EMBL" id="SCKG01000022">
    <property type="protein sequence ID" value="TDG97581.1"/>
    <property type="molecule type" value="Genomic_DNA"/>
</dbReference>
<dbReference type="STRING" id="8167.A0A484C1Q3"/>
<comment type="caution">
    <text evidence="2">The sequence shown here is derived from an EMBL/GenBank/DDBJ whole genome shotgun (WGS) entry which is preliminary data.</text>
</comment>
<feature type="signal peptide" evidence="1">
    <location>
        <begin position="1"/>
        <end position="22"/>
    </location>
</feature>